<evidence type="ECO:0000313" key="2">
    <source>
        <dbReference type="EMBL" id="MBC8198593.1"/>
    </source>
</evidence>
<dbReference type="AlphaFoldDB" id="A0A8J6N3S1"/>
<accession>A0A8J6N3S1</accession>
<dbReference type="Proteomes" id="UP000603545">
    <property type="component" value="Unassembled WGS sequence"/>
</dbReference>
<feature type="domain" description="PocR" evidence="1">
    <location>
        <begin position="6"/>
        <end position="157"/>
    </location>
</feature>
<dbReference type="EMBL" id="JACNLL010000011">
    <property type="protein sequence ID" value="MBC8198593.1"/>
    <property type="molecule type" value="Genomic_DNA"/>
</dbReference>
<reference evidence="2 3" key="1">
    <citation type="submission" date="2020-08" db="EMBL/GenBank/DDBJ databases">
        <title>Bridging the membrane lipid divide: bacteria of the FCB group superphylum have the potential to synthesize archaeal ether lipids.</title>
        <authorList>
            <person name="Villanueva L."/>
            <person name="Von Meijenfeldt F.A.B."/>
            <person name="Westbye A.B."/>
            <person name="Yadav S."/>
            <person name="Hopmans E.C."/>
            <person name="Dutilh B.E."/>
            <person name="Sinninghe Damste J.S."/>
        </authorList>
    </citation>
    <scope>NUCLEOTIDE SEQUENCE [LARGE SCALE GENOMIC DNA]</scope>
    <source>
        <strain evidence="2">NIOZ-UU82</strain>
    </source>
</reference>
<gene>
    <name evidence="2" type="ORF">H8E80_00895</name>
</gene>
<organism evidence="2 3">
    <name type="scientific">Candidatus Desulfaltia bathyphila</name>
    <dbReference type="NCBI Taxonomy" id="2841697"/>
    <lineage>
        <taxon>Bacteria</taxon>
        <taxon>Pseudomonadati</taxon>
        <taxon>Thermodesulfobacteriota</taxon>
        <taxon>Desulfobacteria</taxon>
        <taxon>Desulfobacterales</taxon>
        <taxon>Desulfobacterales incertae sedis</taxon>
        <taxon>Candidatus Desulfaltia</taxon>
    </lineage>
</organism>
<name>A0A8J6N3S1_9BACT</name>
<evidence type="ECO:0000313" key="3">
    <source>
        <dbReference type="Proteomes" id="UP000603545"/>
    </source>
</evidence>
<comment type="caution">
    <text evidence="2">The sequence shown here is derived from an EMBL/GenBank/DDBJ whole genome shotgun (WGS) entry which is preliminary data.</text>
</comment>
<dbReference type="InterPro" id="IPR018771">
    <property type="entry name" value="PocR_dom"/>
</dbReference>
<evidence type="ECO:0000259" key="1">
    <source>
        <dbReference type="Pfam" id="PF10114"/>
    </source>
</evidence>
<dbReference type="Pfam" id="PF10114">
    <property type="entry name" value="PocR"/>
    <property type="match status" value="1"/>
</dbReference>
<sequence>MKLTDVAPLETWQQMAKEIYEKFGVNCGVLDTDNVVVQPPVGWANRACPLIKGNENSRVVCASAQQDMSGRARNSKKTVIGKCDVGFTKFVTPIFYNDEFLGTTGGCGVLLEGDKLENFYISKILNISEKEARELVKDVKIISADDLEKNVNYLEKALLKIIGTI</sequence>
<proteinExistence type="predicted"/>
<protein>
    <submittedName>
        <fullName evidence="2">PocR ligand-binding domain-containing protein</fullName>
    </submittedName>
</protein>